<dbReference type="Pfam" id="PF14588">
    <property type="entry name" value="YjgF_endoribonc"/>
    <property type="match status" value="1"/>
</dbReference>
<dbReference type="Gene3D" id="3.30.1330.40">
    <property type="entry name" value="RutC-like"/>
    <property type="match status" value="1"/>
</dbReference>
<reference evidence="2" key="1">
    <citation type="submission" date="2018-05" db="EMBL/GenBank/DDBJ databases">
        <authorList>
            <person name="Lanie J.A."/>
            <person name="Ng W.-L."/>
            <person name="Kazmierczak K.M."/>
            <person name="Andrzejewski T.M."/>
            <person name="Davidsen T.M."/>
            <person name="Wayne K.J."/>
            <person name="Tettelin H."/>
            <person name="Glass J.I."/>
            <person name="Rusch D."/>
            <person name="Podicherti R."/>
            <person name="Tsui H.-C.T."/>
            <person name="Winkler M.E."/>
        </authorList>
    </citation>
    <scope>NUCLEOTIDE SEQUENCE</scope>
</reference>
<evidence type="ECO:0000313" key="2">
    <source>
        <dbReference type="EMBL" id="SVD91243.1"/>
    </source>
</evidence>
<feature type="domain" description="Endoribonuclease L-PSP/chorismate mutase-like" evidence="1">
    <location>
        <begin position="49"/>
        <end position="134"/>
    </location>
</feature>
<organism evidence="2">
    <name type="scientific">marine metagenome</name>
    <dbReference type="NCBI Taxonomy" id="408172"/>
    <lineage>
        <taxon>unclassified sequences</taxon>
        <taxon>metagenomes</taxon>
        <taxon>ecological metagenomes</taxon>
    </lineage>
</organism>
<sequence length="157" mass="16996">MGKISDRIQQLGITLPPALVLPSSNRASAVLVKDVLYLSGHGAALLTDESVKRRGKVGVEITEGEAQETARALAIMMLASVKHHIGDLDRIVRVVKIVGMINSHPDFERHNVVLNGASDLFFEVFGPKIGQHARSSIGVDGLVDRQPIEIEGIFQID</sequence>
<dbReference type="EMBL" id="UINC01181515">
    <property type="protein sequence ID" value="SVD91243.1"/>
    <property type="molecule type" value="Genomic_DNA"/>
</dbReference>
<dbReference type="InterPro" id="IPR013813">
    <property type="entry name" value="Endoribo_LPSP/chorism_mut-like"/>
</dbReference>
<dbReference type="CDD" id="cd02199">
    <property type="entry name" value="YjgF_YER057c_UK114_like_1"/>
    <property type="match status" value="1"/>
</dbReference>
<protein>
    <recommendedName>
        <fullName evidence="1">Endoribonuclease L-PSP/chorismate mutase-like domain-containing protein</fullName>
    </recommendedName>
</protein>
<dbReference type="PANTHER" id="PTHR43760">
    <property type="entry name" value="ENDORIBONUCLEASE-RELATED"/>
    <property type="match status" value="1"/>
</dbReference>
<dbReference type="AlphaFoldDB" id="A0A382Z712"/>
<evidence type="ECO:0000259" key="1">
    <source>
        <dbReference type="Pfam" id="PF14588"/>
    </source>
</evidence>
<dbReference type="InterPro" id="IPR035959">
    <property type="entry name" value="RutC-like_sf"/>
</dbReference>
<proteinExistence type="predicted"/>
<accession>A0A382Z712</accession>
<gene>
    <name evidence="2" type="ORF">METZ01_LOCUS444097</name>
</gene>
<name>A0A382Z712_9ZZZZ</name>
<dbReference type="PANTHER" id="PTHR43760:SF1">
    <property type="entry name" value="ENDORIBONUCLEASE L-PSP_CHORISMATE MUTASE-LIKE DOMAIN-CONTAINING PROTEIN"/>
    <property type="match status" value="1"/>
</dbReference>
<dbReference type="SUPFAM" id="SSF55298">
    <property type="entry name" value="YjgF-like"/>
    <property type="match status" value="1"/>
</dbReference>